<keyword evidence="2" id="KW-1185">Reference proteome</keyword>
<gene>
    <name evidence="1" type="ORF">CLOSTASPAR_01567</name>
</gene>
<accession>C0CX46</accession>
<evidence type="ECO:0000313" key="2">
    <source>
        <dbReference type="Proteomes" id="UP000004756"/>
    </source>
</evidence>
<proteinExistence type="predicted"/>
<dbReference type="Proteomes" id="UP000004756">
    <property type="component" value="Unassembled WGS sequence"/>
</dbReference>
<organism evidence="1 2">
    <name type="scientific">[Clostridium] asparagiforme DSM 15981</name>
    <dbReference type="NCBI Taxonomy" id="518636"/>
    <lineage>
        <taxon>Bacteria</taxon>
        <taxon>Bacillati</taxon>
        <taxon>Bacillota</taxon>
        <taxon>Clostridia</taxon>
        <taxon>Lachnospirales</taxon>
        <taxon>Lachnospiraceae</taxon>
        <taxon>Enterocloster</taxon>
    </lineage>
</organism>
<dbReference type="HOGENOM" id="CLU_2492281_0_0_9"/>
<dbReference type="EMBL" id="ACCJ01000075">
    <property type="protein sequence ID" value="EEG56329.1"/>
    <property type="molecule type" value="Genomic_DNA"/>
</dbReference>
<reference evidence="1 2" key="2">
    <citation type="submission" date="2009-02" db="EMBL/GenBank/DDBJ databases">
        <title>Draft genome sequence of Clostridium asparagiforme (DSM 15981).</title>
        <authorList>
            <person name="Sudarsanam P."/>
            <person name="Ley R."/>
            <person name="Guruge J."/>
            <person name="Turnbaugh P.J."/>
            <person name="Mahowald M."/>
            <person name="Liep D."/>
            <person name="Gordon J."/>
        </authorList>
    </citation>
    <scope>NUCLEOTIDE SEQUENCE [LARGE SCALE GENOMIC DNA]</scope>
    <source>
        <strain evidence="1 2">DSM 15981</strain>
    </source>
</reference>
<protein>
    <submittedName>
        <fullName evidence="1">Uncharacterized protein</fullName>
    </submittedName>
</protein>
<sequence>MRTDDGYVKKTENESAYKLFYCKINTIFLVFRRKTLYSSCFCDIMDEVDGQADTLAPSDFKIGKNRRRKPIYKKHEEELTYGKMGL</sequence>
<comment type="caution">
    <text evidence="1">The sequence shown here is derived from an EMBL/GenBank/DDBJ whole genome shotgun (WGS) entry which is preliminary data.</text>
</comment>
<evidence type="ECO:0000313" key="1">
    <source>
        <dbReference type="EMBL" id="EEG56329.1"/>
    </source>
</evidence>
<name>C0CX46_9FIRM</name>
<dbReference type="AlphaFoldDB" id="C0CX46"/>
<reference evidence="1 2" key="1">
    <citation type="submission" date="2009-01" db="EMBL/GenBank/DDBJ databases">
        <authorList>
            <person name="Fulton L."/>
            <person name="Clifton S."/>
            <person name="Fulton B."/>
            <person name="Xu J."/>
            <person name="Minx P."/>
            <person name="Pepin K.H."/>
            <person name="Johnson M."/>
            <person name="Bhonagiri V."/>
            <person name="Nash W.E."/>
            <person name="Mardis E.R."/>
            <person name="Wilson R.K."/>
        </authorList>
    </citation>
    <scope>NUCLEOTIDE SEQUENCE [LARGE SCALE GENOMIC DNA]</scope>
    <source>
        <strain evidence="1 2">DSM 15981</strain>
    </source>
</reference>